<name>A0A1I8AA18_9BILA</name>
<evidence type="ECO:0000256" key="1">
    <source>
        <dbReference type="SAM" id="MobiDB-lite"/>
    </source>
</evidence>
<dbReference type="WBParaSite" id="L893_g34076.t1">
    <property type="protein sequence ID" value="L893_g34076.t1"/>
    <property type="gene ID" value="L893_g34076"/>
</dbReference>
<sequence>MCRLDITHLSPISHNALLLEVHLSPIDPSSRRPRCGRGEVADPCRRALCWSLLRRLPSCSRPWQAASVGRRRHRRPTNGRSSSLSPSSYRSTFDVFSAARSSSRSLHVAGAVLSRVLPAGRAGVAAASSPSQNVRHFLRHCRSQRQCRAAPTESSGAERRDRYVFACFHVFAAHGRSAIDSIDRFSRMAQEQSPLDARLEPKKKSRSRAFFPFRD</sequence>
<evidence type="ECO:0000313" key="3">
    <source>
        <dbReference type="WBParaSite" id="L893_g34076.t1"/>
    </source>
</evidence>
<protein>
    <submittedName>
        <fullName evidence="3">Uncharacterized protein</fullName>
    </submittedName>
</protein>
<keyword evidence="2" id="KW-1185">Reference proteome</keyword>
<reference evidence="3" key="1">
    <citation type="submission" date="2016-11" db="UniProtKB">
        <authorList>
            <consortium name="WormBaseParasite"/>
        </authorList>
    </citation>
    <scope>IDENTIFICATION</scope>
</reference>
<proteinExistence type="predicted"/>
<feature type="region of interest" description="Disordered" evidence="1">
    <location>
        <begin position="64"/>
        <end position="89"/>
    </location>
</feature>
<organism evidence="2 3">
    <name type="scientific">Steinernema glaseri</name>
    <dbReference type="NCBI Taxonomy" id="37863"/>
    <lineage>
        <taxon>Eukaryota</taxon>
        <taxon>Metazoa</taxon>
        <taxon>Ecdysozoa</taxon>
        <taxon>Nematoda</taxon>
        <taxon>Chromadorea</taxon>
        <taxon>Rhabditida</taxon>
        <taxon>Tylenchina</taxon>
        <taxon>Panagrolaimomorpha</taxon>
        <taxon>Strongyloidoidea</taxon>
        <taxon>Steinernematidae</taxon>
        <taxon>Steinernema</taxon>
    </lineage>
</organism>
<evidence type="ECO:0000313" key="2">
    <source>
        <dbReference type="Proteomes" id="UP000095287"/>
    </source>
</evidence>
<feature type="region of interest" description="Disordered" evidence="1">
    <location>
        <begin position="192"/>
        <end position="215"/>
    </location>
</feature>
<dbReference type="AlphaFoldDB" id="A0A1I8AA18"/>
<accession>A0A1I8AA18</accession>
<dbReference type="Proteomes" id="UP000095287">
    <property type="component" value="Unplaced"/>
</dbReference>